<organism evidence="2 3">
    <name type="scientific">Sulfuritortus calidifontis</name>
    <dbReference type="NCBI Taxonomy" id="1914471"/>
    <lineage>
        <taxon>Bacteria</taxon>
        <taxon>Pseudomonadati</taxon>
        <taxon>Pseudomonadota</taxon>
        <taxon>Betaproteobacteria</taxon>
        <taxon>Nitrosomonadales</taxon>
        <taxon>Thiobacillaceae</taxon>
        <taxon>Sulfuritortus</taxon>
    </lineage>
</organism>
<dbReference type="OrthoDB" id="5291868at2"/>
<evidence type="ECO:0000256" key="1">
    <source>
        <dbReference type="SAM" id="MobiDB-lite"/>
    </source>
</evidence>
<dbReference type="Pfam" id="PF11062">
    <property type="entry name" value="DUF2863"/>
    <property type="match status" value="1"/>
</dbReference>
<gene>
    <name evidence="2" type="ORF">EDC61_102198</name>
</gene>
<dbReference type="EMBL" id="SLZY01000002">
    <property type="protein sequence ID" value="TCS73427.1"/>
    <property type="molecule type" value="Genomic_DNA"/>
</dbReference>
<dbReference type="RefSeq" id="WP_126458771.1">
    <property type="nucleotide sequence ID" value="NZ_AP018721.1"/>
</dbReference>
<accession>A0A4R3JY31</accession>
<dbReference type="InterPro" id="IPR021292">
    <property type="entry name" value="DUF2863"/>
</dbReference>
<sequence>MKRRRLYTRHRLSRDAERLAWLATGLADSGSRAEDAFWEGELTVLIDKLLQANDEEAFNQALDRLYETHSRAYDELADLIEAGAETSRFDVDGEPHAGLLLALPVLAWSRYAIPTRSLPKNALSGLRAHLAAHVLADGCRFALIDYLFSPDQLPRGYGETRRLAAELWPSALQNRDYNIEAKKMPETAAFVSDVRYILAAVSVPVGRPLFRWNEPDGDREKALAQWREQGAPNLQSVMAGCAYELLLPDAYFAAWRQADREIRPYSLRAAVAYLQTVLGTPAGLLRAVIAPFYDRWLVEYRIGFALSGSDDLVHGVVWPLLGTEEETGETPAEIERILREAGVGEVILHSQRFPLEYCDDCGAPLYPNPEGESVHAEMPEGEEGPPAHLH</sequence>
<evidence type="ECO:0000313" key="3">
    <source>
        <dbReference type="Proteomes" id="UP000295135"/>
    </source>
</evidence>
<name>A0A4R3JY31_9PROT</name>
<dbReference type="Proteomes" id="UP000295135">
    <property type="component" value="Unassembled WGS sequence"/>
</dbReference>
<comment type="caution">
    <text evidence="2">The sequence shown here is derived from an EMBL/GenBank/DDBJ whole genome shotgun (WGS) entry which is preliminary data.</text>
</comment>
<evidence type="ECO:0000313" key="2">
    <source>
        <dbReference type="EMBL" id="TCS73427.1"/>
    </source>
</evidence>
<feature type="region of interest" description="Disordered" evidence="1">
    <location>
        <begin position="368"/>
        <end position="390"/>
    </location>
</feature>
<keyword evidence="3" id="KW-1185">Reference proteome</keyword>
<protein>
    <submittedName>
        <fullName evidence="2">Uncharacterized protein DUF2863</fullName>
    </submittedName>
</protein>
<reference evidence="2 3" key="1">
    <citation type="submission" date="2019-03" db="EMBL/GenBank/DDBJ databases">
        <title>Genomic Encyclopedia of Type Strains, Phase IV (KMG-IV): sequencing the most valuable type-strain genomes for metagenomic binning, comparative biology and taxonomic classification.</title>
        <authorList>
            <person name="Goeker M."/>
        </authorList>
    </citation>
    <scope>NUCLEOTIDE SEQUENCE [LARGE SCALE GENOMIC DNA]</scope>
    <source>
        <strain evidence="2 3">DSM 103923</strain>
    </source>
</reference>
<proteinExistence type="predicted"/>
<dbReference type="AlphaFoldDB" id="A0A4R3JY31"/>